<dbReference type="SUPFAM" id="SSF117839">
    <property type="entry name" value="WWE domain"/>
    <property type="match status" value="1"/>
</dbReference>
<gene>
    <name evidence="5" type="ORF">GPUH_LOCUS11871</name>
</gene>
<dbReference type="Proteomes" id="UP000271098">
    <property type="component" value="Unassembled WGS sequence"/>
</dbReference>
<reference evidence="5 6" key="1">
    <citation type="submission" date="2018-11" db="EMBL/GenBank/DDBJ databases">
        <authorList>
            <consortium name="Pathogen Informatics"/>
        </authorList>
    </citation>
    <scope>NUCLEOTIDE SEQUENCE [LARGE SCALE GENOMIC DNA]</scope>
</reference>
<evidence type="ECO:0000313" key="5">
    <source>
        <dbReference type="EMBL" id="VDN19416.1"/>
    </source>
</evidence>
<comment type="function">
    <text evidence="2">E3 ubiquitin-protein ligase which accepts ubiquitin from an E2 ubiquitin-conjugating enzyme in the form of a thioester and then directly transfers the ubiquitin to targeted substrates.</text>
</comment>
<feature type="region of interest" description="Disordered" evidence="3">
    <location>
        <begin position="307"/>
        <end position="340"/>
    </location>
</feature>
<keyword evidence="6" id="KW-1185">Reference proteome</keyword>
<dbReference type="GO" id="GO:0061630">
    <property type="term" value="F:ubiquitin protein ligase activity"/>
    <property type="evidence" value="ECO:0007669"/>
    <property type="project" value="UniProtKB-UniRule"/>
</dbReference>
<dbReference type="InterPro" id="IPR004170">
    <property type="entry name" value="WWE_dom"/>
</dbReference>
<proteinExistence type="inferred from homology"/>
<dbReference type="GO" id="GO:0006974">
    <property type="term" value="P:DNA damage response"/>
    <property type="evidence" value="ECO:0007669"/>
    <property type="project" value="TreeGrafter"/>
</dbReference>
<name>A0A3P7PMD1_9BILA</name>
<evidence type="ECO:0000259" key="4">
    <source>
        <dbReference type="Pfam" id="PF02825"/>
    </source>
</evidence>
<dbReference type="PANTHER" id="PTHR45670:SF13">
    <property type="entry name" value="E3 UBIQUITIN-PROTEIN LIGASE TRIP12"/>
    <property type="match status" value="1"/>
</dbReference>
<comment type="pathway">
    <text evidence="2">Protein modification; protein ubiquitination.</text>
</comment>
<evidence type="ECO:0000313" key="6">
    <source>
        <dbReference type="Proteomes" id="UP000271098"/>
    </source>
</evidence>
<dbReference type="GO" id="GO:0043161">
    <property type="term" value="P:proteasome-mediated ubiquitin-dependent protein catabolic process"/>
    <property type="evidence" value="ECO:0007669"/>
    <property type="project" value="TreeGrafter"/>
</dbReference>
<comment type="catalytic activity">
    <reaction evidence="2">
        <text>S-ubiquitinyl-[E2 ubiquitin-conjugating enzyme]-L-cysteine + [acceptor protein]-L-lysine = [E2 ubiquitin-conjugating enzyme]-L-cysteine + N(6)-ubiquitinyl-[acceptor protein]-L-lysine.</text>
        <dbReference type="EC" id="2.3.2.26"/>
    </reaction>
</comment>
<evidence type="ECO:0000256" key="2">
    <source>
        <dbReference type="RuleBase" id="RU369009"/>
    </source>
</evidence>
<dbReference type="EMBL" id="UYRT01078865">
    <property type="protein sequence ID" value="VDN19416.1"/>
    <property type="molecule type" value="Genomic_DNA"/>
</dbReference>
<dbReference type="GO" id="GO:0000209">
    <property type="term" value="P:protein polyubiquitination"/>
    <property type="evidence" value="ECO:0007669"/>
    <property type="project" value="TreeGrafter"/>
</dbReference>
<dbReference type="OrthoDB" id="271273at2759"/>
<dbReference type="EC" id="2.3.2.26" evidence="2"/>
<keyword evidence="2" id="KW-0833">Ubl conjugation pathway</keyword>
<dbReference type="GO" id="GO:0016607">
    <property type="term" value="C:nuclear speck"/>
    <property type="evidence" value="ECO:0007669"/>
    <property type="project" value="TreeGrafter"/>
</dbReference>
<accession>A0A3P7PMD1</accession>
<sequence>MESVCVLFCRLVDNMRNHVDKLREIAGQNHALLKNVQQLLIVQPCAVGPNTFQALVRMLRTMASKCSDLAVALNSARRSCTITTSRVSDFARTIKFLIVGAKECDSAAVEIANRPPQHLQELVYLAGELLPSLPTDGIFEIDSVILRSTSTLSDVPTPHWLWKDNSNQWVAYSNFDSRVLEIAFNTSETDISLQINGNSGPALRYESLRVTLRMIYPAEVSILKSILATLPLAGPIASALACPRGKDLCVVASALQLTHILLNKFPDIYISLFRREGVAHEIEKLSRMKLESPVSLPPVQSSPAVLSAEQDVAASSSRTRGSPKTRTTSEQGAAATAAAPSITKQSAVIAARSRNNTQAAPAGSSSSSSSSSEAGPSSSSATRVIVSPSGGRHRRKASPERLIATFGASLNSSSECCRGIKLADIYKKRKIEKARGNL</sequence>
<feature type="compositionally biased region" description="Low complexity" evidence="3">
    <location>
        <begin position="359"/>
        <end position="381"/>
    </location>
</feature>
<feature type="domain" description="WWE" evidence="4">
    <location>
        <begin position="159"/>
        <end position="197"/>
    </location>
</feature>
<dbReference type="PANTHER" id="PTHR45670">
    <property type="entry name" value="E3 UBIQUITIN-PROTEIN LIGASE TRIP12"/>
    <property type="match status" value="1"/>
</dbReference>
<feature type="compositionally biased region" description="Polar residues" evidence="3">
    <location>
        <begin position="313"/>
        <end position="331"/>
    </location>
</feature>
<protein>
    <recommendedName>
        <fullName evidence="2">E3 ubiquitin-protein ligase</fullName>
        <ecNumber evidence="2">2.3.2.26</ecNumber>
    </recommendedName>
</protein>
<dbReference type="InterPro" id="IPR037197">
    <property type="entry name" value="WWE_dom_sf"/>
</dbReference>
<evidence type="ECO:0000256" key="3">
    <source>
        <dbReference type="SAM" id="MobiDB-lite"/>
    </source>
</evidence>
<keyword evidence="1 2" id="KW-0808">Transferase</keyword>
<dbReference type="Pfam" id="PF02825">
    <property type="entry name" value="WWE"/>
    <property type="match status" value="1"/>
</dbReference>
<dbReference type="UniPathway" id="UPA00143"/>
<comment type="similarity">
    <text evidence="2">Belongs to the UPL family. K-HECT subfamily.</text>
</comment>
<organism evidence="5 6">
    <name type="scientific">Gongylonema pulchrum</name>
    <dbReference type="NCBI Taxonomy" id="637853"/>
    <lineage>
        <taxon>Eukaryota</taxon>
        <taxon>Metazoa</taxon>
        <taxon>Ecdysozoa</taxon>
        <taxon>Nematoda</taxon>
        <taxon>Chromadorea</taxon>
        <taxon>Rhabditida</taxon>
        <taxon>Spirurina</taxon>
        <taxon>Spiruromorpha</taxon>
        <taxon>Spiruroidea</taxon>
        <taxon>Gongylonematidae</taxon>
        <taxon>Gongylonema</taxon>
    </lineage>
</organism>
<feature type="region of interest" description="Disordered" evidence="3">
    <location>
        <begin position="354"/>
        <end position="398"/>
    </location>
</feature>
<dbReference type="AlphaFoldDB" id="A0A3P7PMD1"/>
<evidence type="ECO:0000256" key="1">
    <source>
        <dbReference type="ARBA" id="ARBA00022679"/>
    </source>
</evidence>
<dbReference type="InterPro" id="IPR045322">
    <property type="entry name" value="HECTD1/TRIP12-like"/>
</dbReference>